<evidence type="ECO:0000313" key="3">
    <source>
        <dbReference type="Proteomes" id="UP001164963"/>
    </source>
</evidence>
<keyword evidence="3" id="KW-1185">Reference proteome</keyword>
<feature type="region of interest" description="Disordered" evidence="1">
    <location>
        <begin position="86"/>
        <end position="112"/>
    </location>
</feature>
<reference evidence="2" key="1">
    <citation type="journal article" date="2022" name="Front. Microbiol.">
        <title>Mirubactin C rescues the lethal effect of cell wall biosynthesis mutations in Bacillus subtilis.</title>
        <authorList>
            <person name="Kepplinger B."/>
            <person name="Wen X."/>
            <person name="Tyler A.R."/>
            <person name="Kim B.Y."/>
            <person name="Brown J."/>
            <person name="Banks P."/>
            <person name="Dashti Y."/>
            <person name="Mackenzie E.S."/>
            <person name="Wills C."/>
            <person name="Kawai Y."/>
            <person name="Waldron K.J."/>
            <person name="Allenby N.E.E."/>
            <person name="Wu L.J."/>
            <person name="Hall M.J."/>
            <person name="Errington J."/>
        </authorList>
    </citation>
    <scope>NUCLEOTIDE SEQUENCE</scope>
    <source>
        <strain evidence="2">MDA8-470</strain>
    </source>
</reference>
<dbReference type="EMBL" id="CP098740">
    <property type="protein sequence ID" value="UZK56208.1"/>
    <property type="molecule type" value="Genomic_DNA"/>
</dbReference>
<gene>
    <name evidence="2" type="ORF">NEH16_20810</name>
</gene>
<dbReference type="Proteomes" id="UP001164963">
    <property type="component" value="Chromosome"/>
</dbReference>
<evidence type="ECO:0000313" key="2">
    <source>
        <dbReference type="EMBL" id="UZK56208.1"/>
    </source>
</evidence>
<proteinExistence type="predicted"/>
<organism evidence="2 3">
    <name type="scientific">Streptomyces drozdowiczii</name>
    <dbReference type="NCBI Taxonomy" id="202862"/>
    <lineage>
        <taxon>Bacteria</taxon>
        <taxon>Bacillati</taxon>
        <taxon>Actinomycetota</taxon>
        <taxon>Actinomycetes</taxon>
        <taxon>Kitasatosporales</taxon>
        <taxon>Streptomycetaceae</taxon>
        <taxon>Streptomyces</taxon>
    </lineage>
</organism>
<evidence type="ECO:0000256" key="1">
    <source>
        <dbReference type="SAM" id="MobiDB-lite"/>
    </source>
</evidence>
<accession>A0ABY6PVD4</accession>
<sequence>MGDRPAGPVDAAVRCDGLLASAEGDTLQHGLFELSASAYAGFVSVELLTLHDAWMPYDLKGRKQGAGYPANCARLAAALPALADALGSETDPDDRSPFSRPTTTGIENVYEEDGTPSDVWATFEIPRRYDKFTHAPGFGRMGYQRSAEGEVQYVPVLGEHGLLGYLWASDAGGAASFEPRDVGDDETYHAGLRWLDRLRTAHDEGLTPSEALRRMAGLPDVDGAGRVDTAAPPRRTGLDALRELAADL</sequence>
<protein>
    <submittedName>
        <fullName evidence="2">Uncharacterized protein</fullName>
    </submittedName>
</protein>
<dbReference type="RefSeq" id="WP_265544280.1">
    <property type="nucleotide sequence ID" value="NZ_CP098740.1"/>
</dbReference>
<name>A0ABY6PVD4_9ACTN</name>